<feature type="chain" id="PRO_5041707847" evidence="5">
    <location>
        <begin position="21"/>
        <end position="191"/>
    </location>
</feature>
<accession>A0AA95NGR2</accession>
<dbReference type="InterPro" id="IPR003782">
    <property type="entry name" value="SCO1/SenC"/>
</dbReference>
<proteinExistence type="inferred from homology"/>
<feature type="binding site" evidence="3">
    <location>
        <position position="72"/>
    </location>
    <ligand>
        <name>Cu cation</name>
        <dbReference type="ChEBI" id="CHEBI:23378"/>
    </ligand>
</feature>
<evidence type="ECO:0000259" key="6">
    <source>
        <dbReference type="PROSITE" id="PS51352"/>
    </source>
</evidence>
<keyword evidence="2 3" id="KW-0186">Copper</keyword>
<feature type="domain" description="Thioredoxin" evidence="6">
    <location>
        <begin position="30"/>
        <end position="191"/>
    </location>
</feature>
<gene>
    <name evidence="7" type="ORF">PFX98_03510</name>
</gene>
<dbReference type="InterPro" id="IPR036249">
    <property type="entry name" value="Thioredoxin-like_sf"/>
</dbReference>
<dbReference type="PROSITE" id="PS51352">
    <property type="entry name" value="THIOREDOXIN_2"/>
    <property type="match status" value="1"/>
</dbReference>
<evidence type="ECO:0000256" key="3">
    <source>
        <dbReference type="PIRSR" id="PIRSR603782-1"/>
    </source>
</evidence>
<evidence type="ECO:0000313" key="8">
    <source>
        <dbReference type="Proteomes" id="UP001177769"/>
    </source>
</evidence>
<dbReference type="PANTHER" id="PTHR12151">
    <property type="entry name" value="ELECTRON TRANSPORT PROTIN SCO1/SENC FAMILY MEMBER"/>
    <property type="match status" value="1"/>
</dbReference>
<evidence type="ECO:0000313" key="7">
    <source>
        <dbReference type="EMBL" id="WIT12692.1"/>
    </source>
</evidence>
<comment type="similarity">
    <text evidence="1">Belongs to the SCO1/2 family.</text>
</comment>
<dbReference type="KEGG" id="pais:PFX98_03510"/>
<feature type="disulfide bond" description="Redox-active" evidence="4">
    <location>
        <begin position="68"/>
        <end position="72"/>
    </location>
</feature>
<protein>
    <submittedName>
        <fullName evidence="7">SCO family protein</fullName>
    </submittedName>
</protein>
<evidence type="ECO:0000256" key="5">
    <source>
        <dbReference type="SAM" id="SignalP"/>
    </source>
</evidence>
<keyword evidence="8" id="KW-1185">Reference proteome</keyword>
<sequence>MMRHLLLSLFALLLATPLLAATARLKAGVFEPPHAAPEFSLQGSDGAELKLSRYRGKLVLLVFGFTHCTEVCPITLGTLVQARQALGKAGEAVQVVYVTVDPERDDTAQMKRYLAAYDASFIGATGQPAALAAVRASYGVVANKLATKGGYAVDHSSSVYLIDRAGKLRGMMPYGHGPKDYVHDLQLLLSL</sequence>
<evidence type="ECO:0000256" key="4">
    <source>
        <dbReference type="PIRSR" id="PIRSR603782-2"/>
    </source>
</evidence>
<dbReference type="PANTHER" id="PTHR12151:SF25">
    <property type="entry name" value="LINALOOL DEHYDRATASE_ISOMERASE DOMAIN-CONTAINING PROTEIN"/>
    <property type="match status" value="1"/>
</dbReference>
<feature type="binding site" evidence="3">
    <location>
        <position position="68"/>
    </location>
    <ligand>
        <name>Cu cation</name>
        <dbReference type="ChEBI" id="CHEBI:23378"/>
    </ligand>
</feature>
<dbReference type="AlphaFoldDB" id="A0AA95NGR2"/>
<dbReference type="GO" id="GO:0046872">
    <property type="term" value="F:metal ion binding"/>
    <property type="evidence" value="ECO:0007669"/>
    <property type="project" value="UniProtKB-KW"/>
</dbReference>
<dbReference type="CDD" id="cd02968">
    <property type="entry name" value="SCO"/>
    <property type="match status" value="1"/>
</dbReference>
<keyword evidence="5" id="KW-0732">Signal</keyword>
<evidence type="ECO:0000256" key="1">
    <source>
        <dbReference type="ARBA" id="ARBA00010996"/>
    </source>
</evidence>
<dbReference type="RefSeq" id="WP_285233793.1">
    <property type="nucleotide sequence ID" value="NZ_CP116346.1"/>
</dbReference>
<dbReference type="Proteomes" id="UP001177769">
    <property type="component" value="Chromosome"/>
</dbReference>
<keyword evidence="4" id="KW-1015">Disulfide bond</keyword>
<dbReference type="SUPFAM" id="SSF52833">
    <property type="entry name" value="Thioredoxin-like"/>
    <property type="match status" value="1"/>
</dbReference>
<dbReference type="Pfam" id="PF02630">
    <property type="entry name" value="SCO1-SenC"/>
    <property type="match status" value="1"/>
</dbReference>
<reference evidence="7" key="1">
    <citation type="submission" date="2023-01" db="EMBL/GenBank/DDBJ databases">
        <title>Whole genome sequence of Paucibacter sp. S2-9 isolated from pond sediment.</title>
        <authorList>
            <person name="Jung J.Y."/>
        </authorList>
    </citation>
    <scope>NUCLEOTIDE SEQUENCE</scope>
    <source>
        <strain evidence="7">S2-9</strain>
    </source>
</reference>
<name>A0AA95NGR2_9BURK</name>
<evidence type="ECO:0000256" key="2">
    <source>
        <dbReference type="ARBA" id="ARBA00023008"/>
    </source>
</evidence>
<keyword evidence="3" id="KW-0479">Metal-binding</keyword>
<feature type="binding site" evidence="3">
    <location>
        <position position="155"/>
    </location>
    <ligand>
        <name>Cu cation</name>
        <dbReference type="ChEBI" id="CHEBI:23378"/>
    </ligand>
</feature>
<dbReference type="Gene3D" id="3.40.30.10">
    <property type="entry name" value="Glutaredoxin"/>
    <property type="match status" value="1"/>
</dbReference>
<dbReference type="InterPro" id="IPR013766">
    <property type="entry name" value="Thioredoxin_domain"/>
</dbReference>
<organism evidence="7 8">
    <name type="scientific">Paucibacter sediminis</name>
    <dbReference type="NCBI Taxonomy" id="3019553"/>
    <lineage>
        <taxon>Bacteria</taxon>
        <taxon>Pseudomonadati</taxon>
        <taxon>Pseudomonadota</taxon>
        <taxon>Betaproteobacteria</taxon>
        <taxon>Burkholderiales</taxon>
        <taxon>Sphaerotilaceae</taxon>
        <taxon>Roseateles</taxon>
    </lineage>
</organism>
<dbReference type="EMBL" id="CP116346">
    <property type="protein sequence ID" value="WIT12692.1"/>
    <property type="molecule type" value="Genomic_DNA"/>
</dbReference>
<feature type="signal peptide" evidence="5">
    <location>
        <begin position="1"/>
        <end position="20"/>
    </location>
</feature>